<sequence>MPDDLRVAMDIPPDIAFARLLTVAAEALARRKRFGQRESLRFQLTVEEFFLCLVGLAESEKPIRAIFTGKRHMLHLSFAFTATTLSLGALNVTAGLTACPDGKPSHDLGLLLAGKAADRFHLDHKGEKSFLLEAEVDRAYPPAPQVRPPAGLRPPYTVRECTDPAQLAHGAALALSVYPAWHCPQSFRFPGKFADRAEDGQVACVAAFDGAGQLAGLLSWSPCSERALFFSGPFVFTPRDVAGEVAGLLVDGFLAAVARGKYEIVLSFRATADVPADAFESLGCLALCRDGACRPQPVLFRHLREDAGMAVWSRPALEAFLREAYDRLAMPRDILPVEAPEGRGRRASLLGCTLDRNRDLGELRPFLDGEDMADNLADHVRALRDKGILNILYYMDLSRAWEAALADDLLRAGFAPKVVLPHGGRGDLVVWQHVRSH</sequence>
<evidence type="ECO:0000313" key="1">
    <source>
        <dbReference type="EMBL" id="EIG55522.1"/>
    </source>
</evidence>
<dbReference type="OrthoDB" id="5416105at2"/>
<reference evidence="1" key="1">
    <citation type="submission" date="2011-11" db="EMBL/GenBank/DDBJ databases">
        <title>Improved High-Quality Draft sequence of Desulfovibrio sp. U5L.</title>
        <authorList>
            <consortium name="US DOE Joint Genome Institute"/>
            <person name="Lucas S."/>
            <person name="Han J."/>
            <person name="Lapidus A."/>
            <person name="Cheng J.-F."/>
            <person name="Goodwin L."/>
            <person name="Pitluck S."/>
            <person name="Peters L."/>
            <person name="Ovchinnikova G."/>
            <person name="Held B."/>
            <person name="Detter J.C."/>
            <person name="Han C."/>
            <person name="Tapia R."/>
            <person name="Land M."/>
            <person name="Hauser L."/>
            <person name="Kyrpides N."/>
            <person name="Ivanova N."/>
            <person name="Pagani I."/>
            <person name="Gabster J."/>
            <person name="Walker C."/>
            <person name="Stolyar S."/>
            <person name="Stahl D."/>
            <person name="Arkin A."/>
            <person name="Dehal P."/>
            <person name="Hazen T."/>
            <person name="Woyke T."/>
        </authorList>
    </citation>
    <scope>NUCLEOTIDE SEQUENCE [LARGE SCALE GENOMIC DNA]</scope>
    <source>
        <strain evidence="1">U5L</strain>
    </source>
</reference>
<dbReference type="eggNOG" id="COG2172">
    <property type="taxonomic scope" value="Bacteria"/>
</dbReference>
<dbReference type="HOGENOM" id="CLU_622191_0_0_7"/>
<organism evidence="1">
    <name type="scientific">Desulfovibrio sp. U5L</name>
    <dbReference type="NCBI Taxonomy" id="596152"/>
    <lineage>
        <taxon>Bacteria</taxon>
        <taxon>Pseudomonadati</taxon>
        <taxon>Thermodesulfobacteriota</taxon>
        <taxon>Desulfovibrionia</taxon>
        <taxon>Desulfovibrionales</taxon>
        <taxon>Desulfovibrionaceae</taxon>
        <taxon>Desulfovibrio</taxon>
    </lineage>
</organism>
<dbReference type="AlphaFoldDB" id="I2Q6W6"/>
<gene>
    <name evidence="1" type="ORF">DesU5LDRAFT_3911</name>
</gene>
<protein>
    <submittedName>
        <fullName evidence="1">Uncharacterized protein</fullName>
    </submittedName>
</protein>
<dbReference type="EMBL" id="JH600068">
    <property type="protein sequence ID" value="EIG55522.1"/>
    <property type="molecule type" value="Genomic_DNA"/>
</dbReference>
<name>I2Q6W6_9BACT</name>
<dbReference type="STRING" id="596152.DesU5LDRAFT_3911"/>
<proteinExistence type="predicted"/>
<accession>I2Q6W6</accession>